<organism evidence="7">
    <name type="scientific">Selaginella moellendorffii</name>
    <name type="common">Spikemoss</name>
    <dbReference type="NCBI Taxonomy" id="88036"/>
    <lineage>
        <taxon>Eukaryota</taxon>
        <taxon>Viridiplantae</taxon>
        <taxon>Streptophyta</taxon>
        <taxon>Embryophyta</taxon>
        <taxon>Tracheophyta</taxon>
        <taxon>Lycopodiopsida</taxon>
        <taxon>Selaginellales</taxon>
        <taxon>Selaginellaceae</taxon>
        <taxon>Selaginella</taxon>
    </lineage>
</organism>
<dbReference type="Pfam" id="PF00722">
    <property type="entry name" value="Glyco_hydro_16"/>
    <property type="match status" value="2"/>
</dbReference>
<dbReference type="STRING" id="88036.D8TEE0"/>
<feature type="compositionally biased region" description="Polar residues" evidence="3">
    <location>
        <begin position="205"/>
        <end position="218"/>
    </location>
</feature>
<dbReference type="GO" id="GO:0005975">
    <property type="term" value="P:carbohydrate metabolic process"/>
    <property type="evidence" value="ECO:0007669"/>
    <property type="project" value="InterPro"/>
</dbReference>
<evidence type="ECO:0000256" key="2">
    <source>
        <dbReference type="ARBA" id="ARBA00023295"/>
    </source>
</evidence>
<dbReference type="KEGG" id="smo:SELMODRAFT_431920"/>
<dbReference type="GO" id="GO:0004553">
    <property type="term" value="F:hydrolase activity, hydrolyzing O-glycosyl compounds"/>
    <property type="evidence" value="ECO:0007669"/>
    <property type="project" value="InterPro"/>
</dbReference>
<dbReference type="InterPro" id="IPR044791">
    <property type="entry name" value="Beta-glucanase/XTH"/>
</dbReference>
<evidence type="ECO:0000256" key="4">
    <source>
        <dbReference type="SAM" id="SignalP"/>
    </source>
</evidence>
<proteinExistence type="predicted"/>
<reference evidence="6 7" key="1">
    <citation type="journal article" date="2011" name="Science">
        <title>The Selaginella genome identifies genetic changes associated with the evolution of vascular plants.</title>
        <authorList>
            <person name="Banks J.A."/>
            <person name="Nishiyama T."/>
            <person name="Hasebe M."/>
            <person name="Bowman J.L."/>
            <person name="Gribskov M."/>
            <person name="dePamphilis C."/>
            <person name="Albert V.A."/>
            <person name="Aono N."/>
            <person name="Aoyama T."/>
            <person name="Ambrose B.A."/>
            <person name="Ashton N.W."/>
            <person name="Axtell M.J."/>
            <person name="Barker E."/>
            <person name="Barker M.S."/>
            <person name="Bennetzen J.L."/>
            <person name="Bonawitz N.D."/>
            <person name="Chapple C."/>
            <person name="Cheng C."/>
            <person name="Correa L.G."/>
            <person name="Dacre M."/>
            <person name="DeBarry J."/>
            <person name="Dreyer I."/>
            <person name="Elias M."/>
            <person name="Engstrom E.M."/>
            <person name="Estelle M."/>
            <person name="Feng L."/>
            <person name="Finet C."/>
            <person name="Floyd S.K."/>
            <person name="Frommer W.B."/>
            <person name="Fujita T."/>
            <person name="Gramzow L."/>
            <person name="Gutensohn M."/>
            <person name="Harholt J."/>
            <person name="Hattori M."/>
            <person name="Heyl A."/>
            <person name="Hirai T."/>
            <person name="Hiwatashi Y."/>
            <person name="Ishikawa M."/>
            <person name="Iwata M."/>
            <person name="Karol K.G."/>
            <person name="Koehler B."/>
            <person name="Kolukisaoglu U."/>
            <person name="Kubo M."/>
            <person name="Kurata T."/>
            <person name="Lalonde S."/>
            <person name="Li K."/>
            <person name="Li Y."/>
            <person name="Litt A."/>
            <person name="Lyons E."/>
            <person name="Manning G."/>
            <person name="Maruyama T."/>
            <person name="Michael T.P."/>
            <person name="Mikami K."/>
            <person name="Miyazaki S."/>
            <person name="Morinaga S."/>
            <person name="Murata T."/>
            <person name="Mueller-Roeber B."/>
            <person name="Nelson D.R."/>
            <person name="Obara M."/>
            <person name="Oguri Y."/>
            <person name="Olmstead R.G."/>
            <person name="Onodera N."/>
            <person name="Petersen B.L."/>
            <person name="Pils B."/>
            <person name="Prigge M."/>
            <person name="Rensing S.A."/>
            <person name="Riano-Pachon D.M."/>
            <person name="Roberts A.W."/>
            <person name="Sato Y."/>
            <person name="Scheller H.V."/>
            <person name="Schulz B."/>
            <person name="Schulz C."/>
            <person name="Shakirov E.V."/>
            <person name="Shibagaki N."/>
            <person name="Shinohara N."/>
            <person name="Shippen D.E."/>
            <person name="Soerensen I."/>
            <person name="Sotooka R."/>
            <person name="Sugimoto N."/>
            <person name="Sugita M."/>
            <person name="Sumikawa N."/>
            <person name="Tanurdzic M."/>
            <person name="Theissen G."/>
            <person name="Ulvskov P."/>
            <person name="Wakazuki S."/>
            <person name="Weng J.K."/>
            <person name="Willats W.W."/>
            <person name="Wipf D."/>
            <person name="Wolf P.G."/>
            <person name="Yang L."/>
            <person name="Zimmer A.D."/>
            <person name="Zhu Q."/>
            <person name="Mitros T."/>
            <person name="Hellsten U."/>
            <person name="Loque D."/>
            <person name="Otillar R."/>
            <person name="Salamov A."/>
            <person name="Schmutz J."/>
            <person name="Shapiro H."/>
            <person name="Lindquist E."/>
            <person name="Lucas S."/>
            <person name="Rokhsar D."/>
            <person name="Grigoriev I.V."/>
        </authorList>
    </citation>
    <scope>NUCLEOTIDE SEQUENCE [LARGE SCALE GENOMIC DNA]</scope>
</reference>
<keyword evidence="4" id="KW-0732">Signal</keyword>
<dbReference type="Gene3D" id="2.60.120.200">
    <property type="match status" value="2"/>
</dbReference>
<feature type="signal peptide" evidence="4">
    <location>
        <begin position="1"/>
        <end position="20"/>
    </location>
</feature>
<sequence>MSILPVGLLLLWHSAIFGSGKQFTANSLAAARITDAVLFLNELDPSVLDEECRGQLQTIQLGLLRSTEALQAGENNDAIGEIGVAEASLDTCLLTMRKLKSPEARRARSSLRKVGLSVSTADQLIQISNQIHTLRHPPEASRVPLNTRPKFAISQDPPHPSMSKIPTADIFKIPPKSGSPQTNEKVVSTMPVSTTPFKTDVVEQHTPSLYSSSNSPKFTTADDTDPPPTDSSHMKTSLQNGHQFSTSDSVFRPNTTVPNSTIYLSGLTPTAAFRQSGEPLSSILVDFCSNHVDRKGNNVIMHLDKACALILMPEYMQITSNDHTPDTISFEFYGNQPKRLTTSYTVQGISDNNKQTFAVSFDTSLKFHKYTIKWDTEGIMWLVDDLLFRAIAKTSGKPYPEKPGGLYGLIWDASHAGLAGTIDWQNSPFTIYYTDILVSSPLVSGTWRLPPQTTIPSESIPAPMRPLVIDYCGSNVEVTDTDIEIKLDVQPKCGGRIRSVSRYLEGAFTVRVKCSVGDTSGLVSSFYLSSLEGNDDADEIIFEWLGFNKHVVQTNFRVNGRAANDEVIDLNFDCSLGFHKYTIRYSKQHIQLRWVVDERLLRTVTFSQQSLLAGTPYPVKPMYVYSSVWNGSDVNNGKWAGTWHGTGLPYTVLFSDITITSSE</sequence>
<dbReference type="Proteomes" id="UP000001514">
    <property type="component" value="Unassembled WGS sequence"/>
</dbReference>
<feature type="region of interest" description="Disordered" evidence="3">
    <location>
        <begin position="205"/>
        <end position="253"/>
    </location>
</feature>
<feature type="compositionally biased region" description="Polar residues" evidence="3">
    <location>
        <begin position="234"/>
        <end position="253"/>
    </location>
</feature>
<dbReference type="InterPro" id="IPR000757">
    <property type="entry name" value="Beta-glucanase-like"/>
</dbReference>
<keyword evidence="7" id="KW-1185">Reference proteome</keyword>
<dbReference type="AlphaFoldDB" id="D8TEE0"/>
<name>D8TEE0_SELML</name>
<dbReference type="EMBL" id="GL377741">
    <property type="protein sequence ID" value="EFJ04967.1"/>
    <property type="molecule type" value="Genomic_DNA"/>
</dbReference>
<dbReference type="SUPFAM" id="SSF49899">
    <property type="entry name" value="Concanavalin A-like lectins/glucanases"/>
    <property type="match status" value="2"/>
</dbReference>
<dbReference type="InParanoid" id="D8TEE0"/>
<dbReference type="InterPro" id="IPR013320">
    <property type="entry name" value="ConA-like_dom_sf"/>
</dbReference>
<dbReference type="Gramene" id="EFJ04967">
    <property type="protein sequence ID" value="EFJ04967"/>
    <property type="gene ID" value="SELMODRAFT_431920"/>
</dbReference>
<keyword evidence="2" id="KW-0326">Glycosidase</keyword>
<feature type="domain" description="GH16" evidence="5">
    <location>
        <begin position="392"/>
        <end position="660"/>
    </location>
</feature>
<feature type="chain" id="PRO_5003123524" description="GH16 domain-containing protein" evidence="4">
    <location>
        <begin position="21"/>
        <end position="663"/>
    </location>
</feature>
<dbReference type="HOGENOM" id="CLU_414140_0_0_1"/>
<evidence type="ECO:0000313" key="6">
    <source>
        <dbReference type="EMBL" id="EFJ04967.1"/>
    </source>
</evidence>
<dbReference type="PROSITE" id="PS51762">
    <property type="entry name" value="GH16_2"/>
    <property type="match status" value="1"/>
</dbReference>
<keyword evidence="1" id="KW-0378">Hydrolase</keyword>
<protein>
    <recommendedName>
        <fullName evidence="5">GH16 domain-containing protein</fullName>
    </recommendedName>
</protein>
<evidence type="ECO:0000313" key="7">
    <source>
        <dbReference type="Proteomes" id="UP000001514"/>
    </source>
</evidence>
<evidence type="ECO:0000256" key="1">
    <source>
        <dbReference type="ARBA" id="ARBA00022801"/>
    </source>
</evidence>
<dbReference type="eggNOG" id="ENOG502QQ71">
    <property type="taxonomic scope" value="Eukaryota"/>
</dbReference>
<accession>D8TEE0</accession>
<gene>
    <name evidence="6" type="ORF">SELMODRAFT_431920</name>
</gene>
<dbReference type="PANTHER" id="PTHR31062">
    <property type="entry name" value="XYLOGLUCAN ENDOTRANSGLUCOSYLASE/HYDROLASE PROTEIN 8-RELATED"/>
    <property type="match status" value="1"/>
</dbReference>
<evidence type="ECO:0000256" key="3">
    <source>
        <dbReference type="SAM" id="MobiDB-lite"/>
    </source>
</evidence>
<evidence type="ECO:0000259" key="5">
    <source>
        <dbReference type="PROSITE" id="PS51762"/>
    </source>
</evidence>